<dbReference type="GeneID" id="24137755"/>
<protein>
    <submittedName>
        <fullName evidence="2">TKL/DICTY5 protein kinase</fullName>
    </submittedName>
</protein>
<dbReference type="EMBL" id="KK583420">
    <property type="protein sequence ID" value="KDO18548.1"/>
    <property type="molecule type" value="Genomic_DNA"/>
</dbReference>
<dbReference type="SUPFAM" id="SSF56112">
    <property type="entry name" value="Protein kinase-like (PK-like)"/>
    <property type="match status" value="1"/>
</dbReference>
<keyword evidence="3" id="KW-1185">Reference proteome</keyword>
<dbReference type="InterPro" id="IPR051681">
    <property type="entry name" value="Ser/Thr_Kinases-Pseudokinases"/>
</dbReference>
<dbReference type="VEuPathDB" id="FungiDB:SPRG_16100"/>
<reference evidence="2 3" key="1">
    <citation type="journal article" date="2013" name="PLoS Genet.">
        <title>Distinctive expansion of potential virulence genes in the genome of the oomycete fish pathogen Saprolegnia parasitica.</title>
        <authorList>
            <person name="Jiang R.H."/>
            <person name="de Bruijn I."/>
            <person name="Haas B.J."/>
            <person name="Belmonte R."/>
            <person name="Lobach L."/>
            <person name="Christie J."/>
            <person name="van den Ackerveken G."/>
            <person name="Bottin A."/>
            <person name="Bulone V."/>
            <person name="Diaz-Moreno S.M."/>
            <person name="Dumas B."/>
            <person name="Fan L."/>
            <person name="Gaulin E."/>
            <person name="Govers F."/>
            <person name="Grenville-Briggs L.J."/>
            <person name="Horner N.R."/>
            <person name="Levin J.Z."/>
            <person name="Mammella M."/>
            <person name="Meijer H.J."/>
            <person name="Morris P."/>
            <person name="Nusbaum C."/>
            <person name="Oome S."/>
            <person name="Phillips A.J."/>
            <person name="van Rooyen D."/>
            <person name="Rzeszutek E."/>
            <person name="Saraiva M."/>
            <person name="Secombes C.J."/>
            <person name="Seidl M.F."/>
            <person name="Snel B."/>
            <person name="Stassen J.H."/>
            <person name="Sykes S."/>
            <person name="Tripathy S."/>
            <person name="van den Berg H."/>
            <person name="Vega-Arreguin J.C."/>
            <person name="Wawra S."/>
            <person name="Young S.K."/>
            <person name="Zeng Q."/>
            <person name="Dieguez-Uribeondo J."/>
            <person name="Russ C."/>
            <person name="Tyler B.M."/>
            <person name="van West P."/>
        </authorList>
    </citation>
    <scope>NUCLEOTIDE SEQUENCE [LARGE SCALE GENOMIC DNA]</scope>
    <source>
        <strain evidence="2 3">CBS 223.65</strain>
    </source>
</reference>
<dbReference type="RefSeq" id="XP_012210736.1">
    <property type="nucleotide sequence ID" value="XM_012355346.1"/>
</dbReference>
<dbReference type="PRINTS" id="PR00109">
    <property type="entry name" value="TYRKINASE"/>
</dbReference>
<dbReference type="InterPro" id="IPR001245">
    <property type="entry name" value="Ser-Thr/Tyr_kinase_cat_dom"/>
</dbReference>
<dbReference type="PANTHER" id="PTHR44329">
    <property type="entry name" value="SERINE/THREONINE-PROTEIN KINASE TNNI3K-RELATED"/>
    <property type="match status" value="1"/>
</dbReference>
<keyword evidence="2" id="KW-0808">Transferase</keyword>
<dbReference type="OMA" id="QIYFETH"/>
<dbReference type="Proteomes" id="UP000030745">
    <property type="component" value="Unassembled WGS sequence"/>
</dbReference>
<dbReference type="GO" id="GO:0005524">
    <property type="term" value="F:ATP binding"/>
    <property type="evidence" value="ECO:0007669"/>
    <property type="project" value="InterPro"/>
</dbReference>
<gene>
    <name evidence="2" type="ORF">SPRG_16100</name>
</gene>
<proteinExistence type="predicted"/>
<dbReference type="GO" id="GO:0004674">
    <property type="term" value="F:protein serine/threonine kinase activity"/>
    <property type="evidence" value="ECO:0007669"/>
    <property type="project" value="TreeGrafter"/>
</dbReference>
<keyword evidence="2" id="KW-0418">Kinase</keyword>
<dbReference type="PROSITE" id="PS00108">
    <property type="entry name" value="PROTEIN_KINASE_ST"/>
    <property type="match status" value="1"/>
</dbReference>
<dbReference type="InterPro" id="IPR011009">
    <property type="entry name" value="Kinase-like_dom_sf"/>
</dbReference>
<organism evidence="2 3">
    <name type="scientific">Saprolegnia parasitica (strain CBS 223.65)</name>
    <dbReference type="NCBI Taxonomy" id="695850"/>
    <lineage>
        <taxon>Eukaryota</taxon>
        <taxon>Sar</taxon>
        <taxon>Stramenopiles</taxon>
        <taxon>Oomycota</taxon>
        <taxon>Saprolegniomycetes</taxon>
        <taxon>Saprolegniales</taxon>
        <taxon>Saprolegniaceae</taxon>
        <taxon>Saprolegnia</taxon>
    </lineage>
</organism>
<dbReference type="PANTHER" id="PTHR44329:SF214">
    <property type="entry name" value="PROTEIN KINASE DOMAIN-CONTAINING PROTEIN"/>
    <property type="match status" value="1"/>
</dbReference>
<dbReference type="SMART" id="SM00220">
    <property type="entry name" value="S_TKc"/>
    <property type="match status" value="1"/>
</dbReference>
<evidence type="ECO:0000313" key="2">
    <source>
        <dbReference type="EMBL" id="KDO18548.1"/>
    </source>
</evidence>
<sequence>MVLELMDYGNLFQYLRKKREGEPVAMRLTTMQVAWVLANALADIHAKGVIHRDVKSLNVLLSLTHGVKLGDFGTACTVDGLMTGNIGSQLWMAPEVFCDYDKNPDGDRAYTTAADIFSFGVVVAEVHNCNEPYAGEGNVADVIGMVRAGRLRPTLQPKCPASLRKLVDACVAYDPTKRPTAKSIVRYLAKHMLDIADETDRDAFDDTVKDDEDDLAPEPIVMNMSLKEALPTIAEAEP</sequence>
<accession>A0A067BK31</accession>
<dbReference type="Pfam" id="PF07714">
    <property type="entry name" value="PK_Tyr_Ser-Thr"/>
    <property type="match status" value="1"/>
</dbReference>
<name>A0A067BK31_SAPPC</name>
<feature type="domain" description="Protein kinase" evidence="1">
    <location>
        <begin position="1"/>
        <end position="194"/>
    </location>
</feature>
<dbReference type="InterPro" id="IPR000719">
    <property type="entry name" value="Prot_kinase_dom"/>
</dbReference>
<dbReference type="Gene3D" id="1.10.510.10">
    <property type="entry name" value="Transferase(Phosphotransferase) domain 1"/>
    <property type="match status" value="1"/>
</dbReference>
<dbReference type="OrthoDB" id="1043025at2759"/>
<dbReference type="PIRSF" id="PIRSF000654">
    <property type="entry name" value="Integrin-linked_kinase"/>
    <property type="match status" value="1"/>
</dbReference>
<dbReference type="KEGG" id="spar:SPRG_16100"/>
<dbReference type="PROSITE" id="PS50011">
    <property type="entry name" value="PROTEIN_KINASE_DOM"/>
    <property type="match status" value="1"/>
</dbReference>
<dbReference type="STRING" id="695850.A0A067BK31"/>
<dbReference type="AlphaFoldDB" id="A0A067BK31"/>
<evidence type="ECO:0000259" key="1">
    <source>
        <dbReference type="PROSITE" id="PS50011"/>
    </source>
</evidence>
<evidence type="ECO:0000313" key="3">
    <source>
        <dbReference type="Proteomes" id="UP000030745"/>
    </source>
</evidence>
<dbReference type="InterPro" id="IPR008271">
    <property type="entry name" value="Ser/Thr_kinase_AS"/>
</dbReference>